<reference evidence="1 2" key="1">
    <citation type="submission" date="2018-05" db="EMBL/GenBank/DDBJ databases">
        <title>Nocardioides silvaticus genome.</title>
        <authorList>
            <person name="Li C."/>
            <person name="Wang G."/>
        </authorList>
    </citation>
    <scope>NUCLEOTIDE SEQUENCE [LARGE SCALE GENOMIC DNA]</scope>
    <source>
        <strain evidence="1 2">CCTCC AB 2018079</strain>
    </source>
</reference>
<evidence type="ECO:0000313" key="1">
    <source>
        <dbReference type="EMBL" id="PWN03754.1"/>
    </source>
</evidence>
<evidence type="ECO:0000313" key="2">
    <source>
        <dbReference type="Proteomes" id="UP000245507"/>
    </source>
</evidence>
<dbReference type="EMBL" id="QGDD01000002">
    <property type="protein sequence ID" value="PWN03754.1"/>
    <property type="molecule type" value="Genomic_DNA"/>
</dbReference>
<comment type="caution">
    <text evidence="1">The sequence shown here is derived from an EMBL/GenBank/DDBJ whole genome shotgun (WGS) entry which is preliminary data.</text>
</comment>
<accession>A0A316TNJ3</accession>
<protein>
    <recommendedName>
        <fullName evidence="3">DUF4760 domain-containing protein</fullName>
    </recommendedName>
</protein>
<dbReference type="Proteomes" id="UP000245507">
    <property type="component" value="Unassembled WGS sequence"/>
</dbReference>
<sequence length="153" mass="17851">METFTSIASFVFASAALTLSPVTYRQRSEQDRRDLFLTMHERLIASDVQRGRRLLHEVGSEHEAALLRTNDPERYQEVNRAIAMLDVFAMYIQRGYINRETALEEWGHAFARAYEKATFVIDDRAANQTWVPWPHLRAFGPEAVRWHEAQLRS</sequence>
<name>A0A316TNJ3_9ACTN</name>
<dbReference type="AlphaFoldDB" id="A0A316TNJ3"/>
<evidence type="ECO:0008006" key="3">
    <source>
        <dbReference type="Google" id="ProtNLM"/>
    </source>
</evidence>
<gene>
    <name evidence="1" type="ORF">DJ010_06685</name>
</gene>
<proteinExistence type="predicted"/>
<dbReference type="RefSeq" id="WP_109692843.1">
    <property type="nucleotide sequence ID" value="NZ_QGDD01000002.1"/>
</dbReference>
<keyword evidence="2" id="KW-1185">Reference proteome</keyword>
<organism evidence="1 2">
    <name type="scientific">Nocardioides silvaticus</name>
    <dbReference type="NCBI Taxonomy" id="2201891"/>
    <lineage>
        <taxon>Bacteria</taxon>
        <taxon>Bacillati</taxon>
        <taxon>Actinomycetota</taxon>
        <taxon>Actinomycetes</taxon>
        <taxon>Propionibacteriales</taxon>
        <taxon>Nocardioidaceae</taxon>
        <taxon>Nocardioides</taxon>
    </lineage>
</organism>
<dbReference type="OrthoDB" id="4286525at2"/>